<organism evidence="1">
    <name type="scientific">Candidatus Methanomethylicus mesodigestus</name>
    <dbReference type="NCBI Taxonomy" id="1867258"/>
    <lineage>
        <taxon>Archaea</taxon>
        <taxon>Thermoproteota</taxon>
        <taxon>Methanosuratincolia</taxon>
        <taxon>Candidatus Methanomethylicales</taxon>
        <taxon>Candidatus Methanomethylicaceae</taxon>
        <taxon>Candidatus Methanomethylicus</taxon>
    </lineage>
</organism>
<comment type="caution">
    <text evidence="1">The sequence shown here is derived from an EMBL/GenBank/DDBJ whole genome shotgun (WGS) entry which is preliminary data.</text>
</comment>
<evidence type="ECO:0000313" key="1">
    <source>
        <dbReference type="EMBL" id="HFK19922.1"/>
    </source>
</evidence>
<proteinExistence type="predicted"/>
<gene>
    <name evidence="1" type="ORF">ENS19_01420</name>
</gene>
<dbReference type="AlphaFoldDB" id="A0A7C3F520"/>
<sequence length="89" mass="9823">MGRSRDLDAPARGACAVCGAPSGGSLCARHSKAARKIEAHFATWRERAGVEWEEYLRLVSENDLSGAWIKETAEYLLRSGMRFGQISRP</sequence>
<dbReference type="EMBL" id="DSTX01000001">
    <property type="protein sequence ID" value="HFK19922.1"/>
    <property type="molecule type" value="Genomic_DNA"/>
</dbReference>
<name>A0A7C3F520_9CREN</name>
<protein>
    <submittedName>
        <fullName evidence="1">Uncharacterized protein</fullName>
    </submittedName>
</protein>
<reference evidence="1" key="1">
    <citation type="journal article" date="2020" name="mSystems">
        <title>Genome- and Community-Level Interaction Insights into Carbon Utilization and Element Cycling Functions of Hydrothermarchaeota in Hydrothermal Sediment.</title>
        <authorList>
            <person name="Zhou Z."/>
            <person name="Liu Y."/>
            <person name="Xu W."/>
            <person name="Pan J."/>
            <person name="Luo Z.H."/>
            <person name="Li M."/>
        </authorList>
    </citation>
    <scope>NUCLEOTIDE SEQUENCE [LARGE SCALE GENOMIC DNA]</scope>
    <source>
        <strain evidence="1">SpSt-468</strain>
    </source>
</reference>
<accession>A0A7C3F520</accession>